<accession>A0A1J1HTD3</accession>
<protein>
    <submittedName>
        <fullName evidence="1">CLUMA_CG003487, isoform A</fullName>
    </submittedName>
</protein>
<reference evidence="1 2" key="1">
    <citation type="submission" date="2015-04" db="EMBL/GenBank/DDBJ databases">
        <authorList>
            <person name="Syromyatnikov M.Y."/>
            <person name="Popov V.N."/>
        </authorList>
    </citation>
    <scope>NUCLEOTIDE SEQUENCE [LARGE SCALE GENOMIC DNA]</scope>
</reference>
<evidence type="ECO:0000313" key="2">
    <source>
        <dbReference type="Proteomes" id="UP000183832"/>
    </source>
</evidence>
<dbReference type="Proteomes" id="UP000183832">
    <property type="component" value="Unassembled WGS sequence"/>
</dbReference>
<name>A0A1J1HTD3_9DIPT</name>
<evidence type="ECO:0000313" key="1">
    <source>
        <dbReference type="EMBL" id="CRK89734.1"/>
    </source>
</evidence>
<dbReference type="AlphaFoldDB" id="A0A1J1HTD3"/>
<gene>
    <name evidence="1" type="ORF">CLUMA_CG003487</name>
</gene>
<organism evidence="1 2">
    <name type="scientific">Clunio marinus</name>
    <dbReference type="NCBI Taxonomy" id="568069"/>
    <lineage>
        <taxon>Eukaryota</taxon>
        <taxon>Metazoa</taxon>
        <taxon>Ecdysozoa</taxon>
        <taxon>Arthropoda</taxon>
        <taxon>Hexapoda</taxon>
        <taxon>Insecta</taxon>
        <taxon>Pterygota</taxon>
        <taxon>Neoptera</taxon>
        <taxon>Endopterygota</taxon>
        <taxon>Diptera</taxon>
        <taxon>Nematocera</taxon>
        <taxon>Chironomoidea</taxon>
        <taxon>Chironomidae</taxon>
        <taxon>Clunio</taxon>
    </lineage>
</organism>
<keyword evidence="2" id="KW-1185">Reference proteome</keyword>
<dbReference type="EMBL" id="CVRI01000014">
    <property type="protein sequence ID" value="CRK89734.1"/>
    <property type="molecule type" value="Genomic_DNA"/>
</dbReference>
<proteinExistence type="predicted"/>
<sequence length="63" mass="7168">MKRCSNKWFWCSDDDDLDTSLFILAFGAFSEPLIRLECFGRMKLISLTASYSSSSNEMQACEA</sequence>